<proteinExistence type="predicted"/>
<dbReference type="AlphaFoldDB" id="A0A7S2XFU9"/>
<sequence length="178" mass="19355">MMQHTSNEKRQSYTDSKHTYCLDCCAAAVTSAHVPLQLKKCMALVLPECSLTPTLPANVTSSSHNLRFCGSSIKQITLVGGGVSLHPSSFNLRGSPYDRALLTVGFFMLLGARGQRGREGGVRAQPTYTQVPSPEKNPTAPADCWKKSKKNKCKHHPASARAPQINALHRRGLLFLLG</sequence>
<protein>
    <submittedName>
        <fullName evidence="2">Uncharacterized protein</fullName>
    </submittedName>
</protein>
<name>A0A7S2XFU9_9EUKA</name>
<evidence type="ECO:0000313" key="2">
    <source>
        <dbReference type="EMBL" id="CAD9775421.1"/>
    </source>
</evidence>
<dbReference type="EMBL" id="HBHP01031501">
    <property type="protein sequence ID" value="CAD9775421.1"/>
    <property type="molecule type" value="Transcribed_RNA"/>
</dbReference>
<evidence type="ECO:0000256" key="1">
    <source>
        <dbReference type="SAM" id="MobiDB-lite"/>
    </source>
</evidence>
<accession>A0A7S2XFU9</accession>
<feature type="region of interest" description="Disordered" evidence="1">
    <location>
        <begin position="118"/>
        <end position="141"/>
    </location>
</feature>
<gene>
    <name evidence="2" type="ORF">LSP00402_LOCUS19418</name>
</gene>
<organism evidence="2">
    <name type="scientific">Lotharella oceanica</name>
    <dbReference type="NCBI Taxonomy" id="641309"/>
    <lineage>
        <taxon>Eukaryota</taxon>
        <taxon>Sar</taxon>
        <taxon>Rhizaria</taxon>
        <taxon>Cercozoa</taxon>
        <taxon>Chlorarachniophyceae</taxon>
        <taxon>Lotharella</taxon>
    </lineage>
</organism>
<reference evidence="2" key="1">
    <citation type="submission" date="2021-01" db="EMBL/GenBank/DDBJ databases">
        <authorList>
            <person name="Corre E."/>
            <person name="Pelletier E."/>
            <person name="Niang G."/>
            <person name="Scheremetjew M."/>
            <person name="Finn R."/>
            <person name="Kale V."/>
            <person name="Holt S."/>
            <person name="Cochrane G."/>
            <person name="Meng A."/>
            <person name="Brown T."/>
            <person name="Cohen L."/>
        </authorList>
    </citation>
    <scope>NUCLEOTIDE SEQUENCE</scope>
    <source>
        <strain evidence="2">CCMP622</strain>
    </source>
</reference>